<keyword evidence="3" id="KW-1185">Reference proteome</keyword>
<dbReference type="OrthoDB" id="1446480at2"/>
<accession>A0A5S3PV20</accession>
<dbReference type="Proteomes" id="UP000310314">
    <property type="component" value="Unassembled WGS sequence"/>
</dbReference>
<name>A0A5S3PV20_9FLAO</name>
<sequence>MMKSKYYLGLLVLMIISGCSAQQFPNEIKVTYLASSRGLYKDIELTKQKISVLENRTSENRTEVVMPKDEWEALLKRCEALPDQTEGFDSEKLSIDAAIGSTLTIKGIDDSKEMVFKIDYSNVPELFEPLINQILALSETVE</sequence>
<evidence type="ECO:0000256" key="1">
    <source>
        <dbReference type="SAM" id="SignalP"/>
    </source>
</evidence>
<dbReference type="PROSITE" id="PS51257">
    <property type="entry name" value="PROKAR_LIPOPROTEIN"/>
    <property type="match status" value="1"/>
</dbReference>
<gene>
    <name evidence="2" type="ORF">FEE95_05230</name>
</gene>
<evidence type="ECO:0000313" key="3">
    <source>
        <dbReference type="Proteomes" id="UP000310314"/>
    </source>
</evidence>
<organism evidence="2 3">
    <name type="scientific">Maribacter algarum</name>
    <name type="common">ex Zhang et al. 2020</name>
    <dbReference type="NCBI Taxonomy" id="2578118"/>
    <lineage>
        <taxon>Bacteria</taxon>
        <taxon>Pseudomonadati</taxon>
        <taxon>Bacteroidota</taxon>
        <taxon>Flavobacteriia</taxon>
        <taxon>Flavobacteriales</taxon>
        <taxon>Flavobacteriaceae</taxon>
        <taxon>Maribacter</taxon>
    </lineage>
</organism>
<reference evidence="2 3" key="1">
    <citation type="submission" date="2019-05" db="EMBL/GenBank/DDBJ databases">
        <authorList>
            <person name="Zhang J.-Y."/>
            <person name="Feg X."/>
            <person name="Du Z.-J."/>
        </authorList>
    </citation>
    <scope>NUCLEOTIDE SEQUENCE [LARGE SCALE GENOMIC DNA]</scope>
    <source>
        <strain evidence="2 3">RZ26</strain>
    </source>
</reference>
<comment type="caution">
    <text evidence="2">The sequence shown here is derived from an EMBL/GenBank/DDBJ whole genome shotgun (WGS) entry which is preliminary data.</text>
</comment>
<evidence type="ECO:0000313" key="2">
    <source>
        <dbReference type="EMBL" id="TMM58835.1"/>
    </source>
</evidence>
<dbReference type="RefSeq" id="WP_138656768.1">
    <property type="nucleotide sequence ID" value="NZ_VATY01000001.1"/>
</dbReference>
<dbReference type="AlphaFoldDB" id="A0A5S3PV20"/>
<keyword evidence="1" id="KW-0732">Signal</keyword>
<dbReference type="EMBL" id="VATY01000001">
    <property type="protein sequence ID" value="TMM58835.1"/>
    <property type="molecule type" value="Genomic_DNA"/>
</dbReference>
<feature type="chain" id="PRO_5024295319" evidence="1">
    <location>
        <begin position="22"/>
        <end position="142"/>
    </location>
</feature>
<feature type="signal peptide" evidence="1">
    <location>
        <begin position="1"/>
        <end position="21"/>
    </location>
</feature>
<protein>
    <submittedName>
        <fullName evidence="2">Uncharacterized protein</fullName>
    </submittedName>
</protein>
<proteinExistence type="predicted"/>